<evidence type="ECO:0000256" key="5">
    <source>
        <dbReference type="SAM" id="SignalP"/>
    </source>
</evidence>
<dbReference type="AlphaFoldDB" id="U5NAM1"/>
<evidence type="ECO:0000313" key="8">
    <source>
        <dbReference type="Proteomes" id="UP000017184"/>
    </source>
</evidence>
<evidence type="ECO:0000256" key="1">
    <source>
        <dbReference type="ARBA" id="ARBA00022448"/>
    </source>
</evidence>
<protein>
    <submittedName>
        <fullName evidence="7">Branched-chain amino acid transporter ATP-binding protein</fullName>
    </submittedName>
</protein>
<dbReference type="Gene3D" id="3.40.50.300">
    <property type="entry name" value="P-loop containing nucleotide triphosphate hydrolases"/>
    <property type="match status" value="1"/>
</dbReference>
<keyword evidence="8" id="KW-1185">Reference proteome</keyword>
<dbReference type="Proteomes" id="UP000017184">
    <property type="component" value="Chromosome"/>
</dbReference>
<dbReference type="InterPro" id="IPR027417">
    <property type="entry name" value="P-loop_NTPase"/>
</dbReference>
<organism evidence="7 8">
    <name type="scientific">Candidatus Symbiobacter mobilis CR</name>
    <dbReference type="NCBI Taxonomy" id="946483"/>
    <lineage>
        <taxon>Bacteria</taxon>
        <taxon>Pseudomonadati</taxon>
        <taxon>Pseudomonadota</taxon>
        <taxon>Betaproteobacteria</taxon>
        <taxon>Burkholderiales</taxon>
        <taxon>Comamonadaceae</taxon>
    </lineage>
</organism>
<sequence>MGKRLRSVSACASACTSASTSAAALELVGVHKHFGAVQVLRGIDLCVQPGECLAIVGANGAGKTTLLDVLSGGCTPSAGRVLLDGVRIDGLAPHAIHQLGLARSFQRSMGFGRLSVWDNLRCAVMWGLGYRYACWLPLSALRTVSHRANEWLARLELEALRNDPVATLPYAQRRALEVGMALAGEARVLLLDEPTSGMGRAQTLHFLALLRTLTQGRTTIVVEHDMDVVAALADRVAVLADGVLAG</sequence>
<dbReference type="STRING" id="946483.Cenrod_2267"/>
<dbReference type="eggNOG" id="COG0411">
    <property type="taxonomic scope" value="Bacteria"/>
</dbReference>
<reference evidence="7 8" key="1">
    <citation type="journal article" date="2013" name="Genome Biol.">
        <title>Genomic analysis reveals key aspects of prokaryotic symbiosis in the phototrophic consortium "Chlorochromatium aggregatum".</title>
        <authorList>
            <person name="Liu Z."/>
            <person name="Muller J."/>
            <person name="Li T."/>
            <person name="Alvey R.M."/>
            <person name="Vogl K."/>
            <person name="Frigaard N.U."/>
            <person name="Rockwell N.C."/>
            <person name="Boyd E.S."/>
            <person name="Tomsho L.P."/>
            <person name="Schuster S.C."/>
            <person name="Henke P."/>
            <person name="Rohde M."/>
            <person name="Overmann J."/>
            <person name="Bryant D.A."/>
        </authorList>
    </citation>
    <scope>NUCLEOTIDE SEQUENCE [LARGE SCALE GENOMIC DNA]</scope>
    <source>
        <strain evidence="7">CR</strain>
    </source>
</reference>
<dbReference type="InterPro" id="IPR003593">
    <property type="entry name" value="AAA+_ATPase"/>
</dbReference>
<keyword evidence="4 7" id="KW-0067">ATP-binding</keyword>
<keyword evidence="2" id="KW-1003">Cell membrane</keyword>
<dbReference type="Pfam" id="PF00005">
    <property type="entry name" value="ABC_tran"/>
    <property type="match status" value="1"/>
</dbReference>
<dbReference type="InterPro" id="IPR003439">
    <property type="entry name" value="ABC_transporter-like_ATP-bd"/>
</dbReference>
<evidence type="ECO:0000313" key="7">
    <source>
        <dbReference type="EMBL" id="AGX88330.1"/>
    </source>
</evidence>
<gene>
    <name evidence="7" type="primary">livG-2</name>
    <name evidence="7" type="ORF">Cenrod_2267</name>
</gene>
<dbReference type="EMBL" id="CP004885">
    <property type="protein sequence ID" value="AGX88330.1"/>
    <property type="molecule type" value="Genomic_DNA"/>
</dbReference>
<feature type="domain" description="ABC transporter" evidence="6">
    <location>
        <begin position="25"/>
        <end position="245"/>
    </location>
</feature>
<evidence type="ECO:0000256" key="3">
    <source>
        <dbReference type="ARBA" id="ARBA00022741"/>
    </source>
</evidence>
<dbReference type="KEGG" id="cbx:Cenrod_2267"/>
<keyword evidence="3" id="KW-0547">Nucleotide-binding</keyword>
<dbReference type="InterPro" id="IPR051120">
    <property type="entry name" value="ABC_AA/LPS_Transport"/>
</dbReference>
<dbReference type="GO" id="GO:0005886">
    <property type="term" value="C:plasma membrane"/>
    <property type="evidence" value="ECO:0007669"/>
    <property type="project" value="TreeGrafter"/>
</dbReference>
<evidence type="ECO:0000259" key="6">
    <source>
        <dbReference type="PROSITE" id="PS50893"/>
    </source>
</evidence>
<name>U5NAM1_9BURK</name>
<evidence type="ECO:0000256" key="4">
    <source>
        <dbReference type="ARBA" id="ARBA00022840"/>
    </source>
</evidence>
<evidence type="ECO:0000256" key="2">
    <source>
        <dbReference type="ARBA" id="ARBA00022475"/>
    </source>
</evidence>
<dbReference type="SMART" id="SM00382">
    <property type="entry name" value="AAA"/>
    <property type="match status" value="1"/>
</dbReference>
<dbReference type="GO" id="GO:0005524">
    <property type="term" value="F:ATP binding"/>
    <property type="evidence" value="ECO:0007669"/>
    <property type="project" value="UniProtKB-KW"/>
</dbReference>
<dbReference type="PROSITE" id="PS50893">
    <property type="entry name" value="ABC_TRANSPORTER_2"/>
    <property type="match status" value="1"/>
</dbReference>
<keyword evidence="1" id="KW-0813">Transport</keyword>
<keyword evidence="5" id="KW-0732">Signal</keyword>
<keyword evidence="2" id="KW-0472">Membrane</keyword>
<dbReference type="HOGENOM" id="CLU_000604_1_2_4"/>
<proteinExistence type="predicted"/>
<feature type="signal peptide" evidence="5">
    <location>
        <begin position="1"/>
        <end position="22"/>
    </location>
</feature>
<dbReference type="PANTHER" id="PTHR45772">
    <property type="entry name" value="CONSERVED COMPONENT OF ABC TRANSPORTER FOR NATURAL AMINO ACIDS-RELATED"/>
    <property type="match status" value="1"/>
</dbReference>
<accession>U5NAM1</accession>
<dbReference type="SUPFAM" id="SSF52540">
    <property type="entry name" value="P-loop containing nucleoside triphosphate hydrolases"/>
    <property type="match status" value="1"/>
</dbReference>
<dbReference type="GO" id="GO:0016887">
    <property type="term" value="F:ATP hydrolysis activity"/>
    <property type="evidence" value="ECO:0007669"/>
    <property type="project" value="InterPro"/>
</dbReference>
<feature type="chain" id="PRO_5004662935" evidence="5">
    <location>
        <begin position="23"/>
        <end position="246"/>
    </location>
</feature>